<protein>
    <recommendedName>
        <fullName evidence="9">Mitochondrial genome maintenance protein Mgr2</fullName>
    </recommendedName>
</protein>
<keyword evidence="4 6" id="KW-1133">Transmembrane helix</keyword>
<keyword evidence="3 6" id="KW-0812">Transmembrane</keyword>
<gene>
    <name evidence="7" type="ORF">BT63DRAFT_419837</name>
</gene>
<feature type="transmembrane region" description="Helical" evidence="6">
    <location>
        <begin position="20"/>
        <end position="44"/>
    </location>
</feature>
<dbReference type="OrthoDB" id="5409308at2759"/>
<evidence type="ECO:0000256" key="2">
    <source>
        <dbReference type="ARBA" id="ARBA00007839"/>
    </source>
</evidence>
<organism evidence="7 8">
    <name type="scientific">Microthyrium microscopicum</name>
    <dbReference type="NCBI Taxonomy" id="703497"/>
    <lineage>
        <taxon>Eukaryota</taxon>
        <taxon>Fungi</taxon>
        <taxon>Dikarya</taxon>
        <taxon>Ascomycota</taxon>
        <taxon>Pezizomycotina</taxon>
        <taxon>Dothideomycetes</taxon>
        <taxon>Dothideomycetes incertae sedis</taxon>
        <taxon>Microthyriales</taxon>
        <taxon>Microthyriaceae</taxon>
        <taxon>Microthyrium</taxon>
    </lineage>
</organism>
<comment type="subcellular location">
    <subcellularLocation>
        <location evidence="1">Membrane</location>
    </subcellularLocation>
</comment>
<dbReference type="PANTHER" id="PTHR28525:SF1">
    <property type="entry name" value="REACTIVE OXYGEN SPECIES MODULATOR 1"/>
    <property type="match status" value="1"/>
</dbReference>
<sequence length="117" mass="12857">MPPMPVGQGQPQGQSTMQKLTMGATMGGTVGLILGFIYGSYAIIKFGPGPNGMMRTMGQYMMGSSATFGFFMAIGHTIRTDSHRAAFERFRHAERRPIMLPADFKYPDDQRSKADKS</sequence>
<evidence type="ECO:0008006" key="9">
    <source>
        <dbReference type="Google" id="ProtNLM"/>
    </source>
</evidence>
<proteinExistence type="inferred from homology"/>
<dbReference type="SMART" id="SM01378">
    <property type="entry name" value="Romo1"/>
    <property type="match status" value="1"/>
</dbReference>
<evidence type="ECO:0000256" key="3">
    <source>
        <dbReference type="ARBA" id="ARBA00022692"/>
    </source>
</evidence>
<dbReference type="Proteomes" id="UP000799302">
    <property type="component" value="Unassembled WGS sequence"/>
</dbReference>
<dbReference type="EMBL" id="MU004230">
    <property type="protein sequence ID" value="KAF2674552.1"/>
    <property type="molecule type" value="Genomic_DNA"/>
</dbReference>
<evidence type="ECO:0000256" key="5">
    <source>
        <dbReference type="ARBA" id="ARBA00023136"/>
    </source>
</evidence>
<keyword evidence="5 6" id="KW-0472">Membrane</keyword>
<feature type="transmembrane region" description="Helical" evidence="6">
    <location>
        <begin position="56"/>
        <end position="74"/>
    </location>
</feature>
<dbReference type="GO" id="GO:0030150">
    <property type="term" value="P:protein import into mitochondrial matrix"/>
    <property type="evidence" value="ECO:0007669"/>
    <property type="project" value="TreeGrafter"/>
</dbReference>
<dbReference type="InterPro" id="IPR018450">
    <property type="entry name" value="Romo1/Mgr2"/>
</dbReference>
<comment type="similarity">
    <text evidence="2">Belongs to the MGR2 family.</text>
</comment>
<accession>A0A6A6UQK9</accession>
<dbReference type="GO" id="GO:0045039">
    <property type="term" value="P:protein insertion into mitochondrial inner membrane"/>
    <property type="evidence" value="ECO:0007669"/>
    <property type="project" value="TreeGrafter"/>
</dbReference>
<evidence type="ECO:0000313" key="8">
    <source>
        <dbReference type="Proteomes" id="UP000799302"/>
    </source>
</evidence>
<reference evidence="7" key="1">
    <citation type="journal article" date="2020" name="Stud. Mycol.">
        <title>101 Dothideomycetes genomes: a test case for predicting lifestyles and emergence of pathogens.</title>
        <authorList>
            <person name="Haridas S."/>
            <person name="Albert R."/>
            <person name="Binder M."/>
            <person name="Bloem J."/>
            <person name="Labutti K."/>
            <person name="Salamov A."/>
            <person name="Andreopoulos B."/>
            <person name="Baker S."/>
            <person name="Barry K."/>
            <person name="Bills G."/>
            <person name="Bluhm B."/>
            <person name="Cannon C."/>
            <person name="Castanera R."/>
            <person name="Culley D."/>
            <person name="Daum C."/>
            <person name="Ezra D."/>
            <person name="Gonzalez J."/>
            <person name="Henrissat B."/>
            <person name="Kuo A."/>
            <person name="Liang C."/>
            <person name="Lipzen A."/>
            <person name="Lutzoni F."/>
            <person name="Magnuson J."/>
            <person name="Mondo S."/>
            <person name="Nolan M."/>
            <person name="Ohm R."/>
            <person name="Pangilinan J."/>
            <person name="Park H.-J."/>
            <person name="Ramirez L."/>
            <person name="Alfaro M."/>
            <person name="Sun H."/>
            <person name="Tritt A."/>
            <person name="Yoshinaga Y."/>
            <person name="Zwiers L.-H."/>
            <person name="Turgeon B."/>
            <person name="Goodwin S."/>
            <person name="Spatafora J."/>
            <person name="Crous P."/>
            <person name="Grigoriev I."/>
        </authorList>
    </citation>
    <scope>NUCLEOTIDE SEQUENCE</scope>
    <source>
        <strain evidence="7">CBS 115976</strain>
    </source>
</reference>
<keyword evidence="8" id="KW-1185">Reference proteome</keyword>
<evidence type="ECO:0000313" key="7">
    <source>
        <dbReference type="EMBL" id="KAF2674552.1"/>
    </source>
</evidence>
<evidence type="ECO:0000256" key="6">
    <source>
        <dbReference type="SAM" id="Phobius"/>
    </source>
</evidence>
<dbReference type="Pfam" id="PF10247">
    <property type="entry name" value="Romo1"/>
    <property type="match status" value="1"/>
</dbReference>
<dbReference type="PANTHER" id="PTHR28525">
    <property type="entry name" value="REACTIVE OXYGEN SPECIES MODULATOR 1"/>
    <property type="match status" value="1"/>
</dbReference>
<evidence type="ECO:0000256" key="1">
    <source>
        <dbReference type="ARBA" id="ARBA00004370"/>
    </source>
</evidence>
<evidence type="ECO:0000256" key="4">
    <source>
        <dbReference type="ARBA" id="ARBA00022989"/>
    </source>
</evidence>
<dbReference type="GO" id="GO:0005744">
    <property type="term" value="C:TIM23 mitochondrial import inner membrane translocase complex"/>
    <property type="evidence" value="ECO:0007669"/>
    <property type="project" value="TreeGrafter"/>
</dbReference>
<name>A0A6A6UQK9_9PEZI</name>
<dbReference type="AlphaFoldDB" id="A0A6A6UQK9"/>